<dbReference type="OrthoDB" id="1654671at2"/>
<dbReference type="Proteomes" id="UP000256304">
    <property type="component" value="Unassembled WGS sequence"/>
</dbReference>
<sequence>MTLIRKIAQMPNIPSPFEMRDWKQASIDYDALVFDFEAKGDFLPLIWWDTTQHNTPRATFGLPSYVGFEKKGNGHEAINCVTAVLGATLSGIDKSSQNGHNWVEMCESYFNTDNGEQLFLNRTGERSGGSFWYEIYPHLLAYGLAYYYPGVGRLDRIMSVTADKWLEACTGLTDGSGVPDFNHLAYDFRSGRPVDNGKWKEPEAAAGVAWIEYMAYARWGEVRHLEAAEGCMKFLERAKSNPFYEILLPYGAYIAARMNAELGRNYDVAKLLNWCFDGDSEARPGWGVIAERWGDYDCHGLCGSLTDWGQRWDMMATNASDEYREDSSGYAFAANTFSLAAAFVPLVRYDVRFARDIGKWMLNAANNARLFYPGALPKNQESCYFFRSDPKHVIAYEGLRKRWDGQSPYATGDAIRYSWGAIDLGLYGSSHVGIFGGIVGQTEEPAILQLDCLKTDYFRDKAYPTYLIYNPHDGPRTVAIDAGSVASDIYDAASHAYLTRGAQGRTVILLPADTAVVAVIVPSGAEIVREGAKLRAGGVVIDFHCPEGGPEA</sequence>
<evidence type="ECO:0000313" key="1">
    <source>
        <dbReference type="EMBL" id="REE78653.1"/>
    </source>
</evidence>
<accession>A0A3D9RPG9</accession>
<proteinExistence type="predicted"/>
<organism evidence="1 2">
    <name type="scientific">Paenibacillus taihuensis</name>
    <dbReference type="NCBI Taxonomy" id="1156355"/>
    <lineage>
        <taxon>Bacteria</taxon>
        <taxon>Bacillati</taxon>
        <taxon>Bacillota</taxon>
        <taxon>Bacilli</taxon>
        <taxon>Bacillales</taxon>
        <taxon>Paenibacillaceae</taxon>
        <taxon>Paenibacillus</taxon>
    </lineage>
</organism>
<name>A0A3D9RPG9_9BACL</name>
<dbReference type="EMBL" id="QTTN01000025">
    <property type="protein sequence ID" value="REE78653.1"/>
    <property type="molecule type" value="Genomic_DNA"/>
</dbReference>
<dbReference type="AlphaFoldDB" id="A0A3D9RPG9"/>
<keyword evidence="2" id="KW-1185">Reference proteome</keyword>
<evidence type="ECO:0000313" key="2">
    <source>
        <dbReference type="Proteomes" id="UP000256304"/>
    </source>
</evidence>
<protein>
    <submittedName>
        <fullName evidence="1">Uncharacterized protein</fullName>
    </submittedName>
</protein>
<gene>
    <name evidence="1" type="ORF">A8990_12550</name>
</gene>
<dbReference type="RefSeq" id="WP_116190741.1">
    <property type="nucleotide sequence ID" value="NZ_QTTN01000025.1"/>
</dbReference>
<comment type="caution">
    <text evidence="1">The sequence shown here is derived from an EMBL/GenBank/DDBJ whole genome shotgun (WGS) entry which is preliminary data.</text>
</comment>
<reference evidence="1 2" key="1">
    <citation type="submission" date="2018-08" db="EMBL/GenBank/DDBJ databases">
        <title>Genomic Encyclopedia of Type Strains, Phase III (KMG-III): the genomes of soil and plant-associated and newly described type strains.</title>
        <authorList>
            <person name="Whitman W."/>
        </authorList>
    </citation>
    <scope>NUCLEOTIDE SEQUENCE [LARGE SCALE GENOMIC DNA]</scope>
    <source>
        <strain evidence="1 2">CGMCC 1.10966</strain>
    </source>
</reference>